<reference evidence="6" key="1">
    <citation type="submission" date="2020-09" db="EMBL/GenBank/DDBJ databases">
        <title>Genome-Enabled Discovery of Anthraquinone Biosynthesis in Senna tora.</title>
        <authorList>
            <person name="Kang S.-H."/>
            <person name="Pandey R.P."/>
            <person name="Lee C.-M."/>
            <person name="Sim J.-S."/>
            <person name="Jeong J.-T."/>
            <person name="Choi B.-S."/>
            <person name="Jung M."/>
            <person name="Ginzburg D."/>
            <person name="Zhao K."/>
            <person name="Won S.Y."/>
            <person name="Oh T.-J."/>
            <person name="Yu Y."/>
            <person name="Kim N.-H."/>
            <person name="Lee O.R."/>
            <person name="Lee T.-H."/>
            <person name="Bashyal P."/>
            <person name="Kim T.-S."/>
            <person name="Lee W.-H."/>
            <person name="Kawkins C."/>
            <person name="Kim C.-K."/>
            <person name="Kim J.S."/>
            <person name="Ahn B.O."/>
            <person name="Rhee S.Y."/>
            <person name="Sohng J.K."/>
        </authorList>
    </citation>
    <scope>NUCLEOTIDE SEQUENCE</scope>
    <source>
        <tissue evidence="6">Leaf</tissue>
    </source>
</reference>
<evidence type="ECO:0000256" key="4">
    <source>
        <dbReference type="ARBA" id="ARBA00023242"/>
    </source>
</evidence>
<accession>A0A835CCM4</accession>
<evidence type="ECO:0000313" key="6">
    <source>
        <dbReference type="EMBL" id="KAF7838091.1"/>
    </source>
</evidence>
<dbReference type="EMBL" id="JAAIUW010000003">
    <property type="protein sequence ID" value="KAF7838091.1"/>
    <property type="molecule type" value="Genomic_DNA"/>
</dbReference>
<dbReference type="InterPro" id="IPR044549">
    <property type="entry name" value="bHLH_AtIBH1-like"/>
</dbReference>
<keyword evidence="4" id="KW-0539">Nucleus</keyword>
<sequence length="213" mass="24488">MLGLRYIIPLPFKISSFDLVRIMRKAWRRSRKVEFLEKWMKGVGKCRSLKRRMNFVERKKVIKVSADIAMASTRRGTRCWSRALLSKACKAKDHTTNLLTNHILGTKSINHIHCRGGNMFKLKKISRGRRRREVVVVKKDVGPSSDGGRMDDEDLDGIGRRTRLLKRLVPGGELMDDACLVEETLDYIQSLRAQVQVMRSLLLTSKSHLIKLS</sequence>
<dbReference type="PANTHER" id="PTHR33124">
    <property type="entry name" value="TRANSCRIPTION FACTOR IBH1-LIKE 1"/>
    <property type="match status" value="1"/>
</dbReference>
<evidence type="ECO:0000256" key="1">
    <source>
        <dbReference type="ARBA" id="ARBA00004123"/>
    </source>
</evidence>
<proteinExistence type="predicted"/>
<dbReference type="AlphaFoldDB" id="A0A835CCM4"/>
<evidence type="ECO:0000256" key="3">
    <source>
        <dbReference type="ARBA" id="ARBA00023163"/>
    </source>
</evidence>
<organism evidence="6 7">
    <name type="scientific">Senna tora</name>
    <dbReference type="NCBI Taxonomy" id="362788"/>
    <lineage>
        <taxon>Eukaryota</taxon>
        <taxon>Viridiplantae</taxon>
        <taxon>Streptophyta</taxon>
        <taxon>Embryophyta</taxon>
        <taxon>Tracheophyta</taxon>
        <taxon>Spermatophyta</taxon>
        <taxon>Magnoliopsida</taxon>
        <taxon>eudicotyledons</taxon>
        <taxon>Gunneridae</taxon>
        <taxon>Pentapetalae</taxon>
        <taxon>rosids</taxon>
        <taxon>fabids</taxon>
        <taxon>Fabales</taxon>
        <taxon>Fabaceae</taxon>
        <taxon>Caesalpinioideae</taxon>
        <taxon>Cassia clade</taxon>
        <taxon>Senna</taxon>
    </lineage>
</organism>
<comment type="caution">
    <text evidence="6">The sequence shown here is derived from an EMBL/GenBank/DDBJ whole genome shotgun (WGS) entry which is preliminary data.</text>
</comment>
<dbReference type="InterPro" id="IPR044660">
    <property type="entry name" value="IBH1-like"/>
</dbReference>
<evidence type="ECO:0000259" key="5">
    <source>
        <dbReference type="Pfam" id="PF26576"/>
    </source>
</evidence>
<name>A0A835CCM4_9FABA</name>
<dbReference type="InterPro" id="IPR059002">
    <property type="entry name" value="IBH1_N"/>
</dbReference>
<evidence type="ECO:0000256" key="2">
    <source>
        <dbReference type="ARBA" id="ARBA00023015"/>
    </source>
</evidence>
<keyword evidence="3" id="KW-0804">Transcription</keyword>
<protein>
    <submittedName>
        <fullName evidence="6">Transcription factor IBH1-like 1</fullName>
    </submittedName>
</protein>
<keyword evidence="2" id="KW-0805">Transcription regulation</keyword>
<dbReference type="Pfam" id="PF26576">
    <property type="entry name" value="IBH1_N"/>
    <property type="match status" value="1"/>
</dbReference>
<dbReference type="GO" id="GO:0006355">
    <property type="term" value="P:regulation of DNA-templated transcription"/>
    <property type="evidence" value="ECO:0007669"/>
    <property type="project" value="InterPro"/>
</dbReference>
<dbReference type="PANTHER" id="PTHR33124:SF5">
    <property type="entry name" value="TRANSCRIPTION FACTOR IBH1-LIKE 1"/>
    <property type="match status" value="1"/>
</dbReference>
<dbReference type="CDD" id="cd11444">
    <property type="entry name" value="bHLH_AtIBH1_like"/>
    <property type="match status" value="1"/>
</dbReference>
<comment type="subcellular location">
    <subcellularLocation>
        <location evidence="1">Nucleus</location>
    </subcellularLocation>
</comment>
<dbReference type="OrthoDB" id="1922093at2759"/>
<feature type="domain" description="IBH1-like N-terminal" evidence="5">
    <location>
        <begin position="32"/>
        <end position="90"/>
    </location>
</feature>
<evidence type="ECO:0000313" key="7">
    <source>
        <dbReference type="Proteomes" id="UP000634136"/>
    </source>
</evidence>
<dbReference type="Proteomes" id="UP000634136">
    <property type="component" value="Unassembled WGS sequence"/>
</dbReference>
<keyword evidence="7" id="KW-1185">Reference proteome</keyword>
<gene>
    <name evidence="6" type="ORF">G2W53_006573</name>
</gene>
<dbReference type="GO" id="GO:0005634">
    <property type="term" value="C:nucleus"/>
    <property type="evidence" value="ECO:0007669"/>
    <property type="project" value="UniProtKB-SubCell"/>
</dbReference>